<evidence type="ECO:0008006" key="4">
    <source>
        <dbReference type="Google" id="ProtNLM"/>
    </source>
</evidence>
<evidence type="ECO:0000313" key="3">
    <source>
        <dbReference type="Proteomes" id="UP000176581"/>
    </source>
</evidence>
<dbReference type="EMBL" id="MGJV01000022">
    <property type="protein sequence ID" value="OGN14686.1"/>
    <property type="molecule type" value="Genomic_DNA"/>
</dbReference>
<protein>
    <recommendedName>
        <fullName evidence="4">Transglycosylase SLT domain-containing protein</fullName>
    </recommendedName>
</protein>
<gene>
    <name evidence="2" type="ORF">A3J47_00395</name>
</gene>
<organism evidence="2 3">
    <name type="scientific">Candidatus Yanofskybacteria bacterium RIFCSPHIGHO2_02_FULL_43_22</name>
    <dbReference type="NCBI Taxonomy" id="1802681"/>
    <lineage>
        <taxon>Bacteria</taxon>
        <taxon>Candidatus Yanofskyibacteriota</taxon>
    </lineage>
</organism>
<evidence type="ECO:0000256" key="1">
    <source>
        <dbReference type="SAM" id="SignalP"/>
    </source>
</evidence>
<evidence type="ECO:0000313" key="2">
    <source>
        <dbReference type="EMBL" id="OGN14686.1"/>
    </source>
</evidence>
<dbReference type="Proteomes" id="UP000176581">
    <property type="component" value="Unassembled WGS sequence"/>
</dbReference>
<sequence>MNFGRFFLLTLLLVPATVFGQTAQEKYREAKAAEFRSDNATDHNKREAHISQAFGAIVEAVVADVRYVNAFATITRKYVARLSSHTDFYWYITDGIVKAGEKRSGNPVFKSLVVDVIRGYKQMLLQKGFAPGKPIFQSRQDRFHCNVLTLAEQIYKLSRLASPGSAETIGWGRYAADAYMTNFRGCGGEGSDIERDPFKAYSLYSLVQYRPGMYRTGKMIGDLWMEKYIFGGSDFEGNGSYDPGHRPYFDMAMQFYRGGGVARNGIGIRSTVLRNLRRAEEYGYQRAIDVAQKTLAELF</sequence>
<feature type="signal peptide" evidence="1">
    <location>
        <begin position="1"/>
        <end position="20"/>
    </location>
</feature>
<feature type="chain" id="PRO_5009535508" description="Transglycosylase SLT domain-containing protein" evidence="1">
    <location>
        <begin position="21"/>
        <end position="299"/>
    </location>
</feature>
<reference evidence="2 3" key="1">
    <citation type="journal article" date="2016" name="Nat. Commun.">
        <title>Thousands of microbial genomes shed light on interconnected biogeochemical processes in an aquifer system.</title>
        <authorList>
            <person name="Anantharaman K."/>
            <person name="Brown C.T."/>
            <person name="Hug L.A."/>
            <person name="Sharon I."/>
            <person name="Castelle C.J."/>
            <person name="Probst A.J."/>
            <person name="Thomas B.C."/>
            <person name="Singh A."/>
            <person name="Wilkins M.J."/>
            <person name="Karaoz U."/>
            <person name="Brodie E.L."/>
            <person name="Williams K.H."/>
            <person name="Hubbard S.S."/>
            <person name="Banfield J.F."/>
        </authorList>
    </citation>
    <scope>NUCLEOTIDE SEQUENCE [LARGE SCALE GENOMIC DNA]</scope>
</reference>
<keyword evidence="1" id="KW-0732">Signal</keyword>
<proteinExistence type="predicted"/>
<accession>A0A1F8FQI5</accession>
<dbReference type="AlphaFoldDB" id="A0A1F8FQI5"/>
<name>A0A1F8FQI5_9BACT</name>
<comment type="caution">
    <text evidence="2">The sequence shown here is derived from an EMBL/GenBank/DDBJ whole genome shotgun (WGS) entry which is preliminary data.</text>
</comment>